<dbReference type="EMBL" id="KZ819635">
    <property type="protein sequence ID" value="PWN91216.1"/>
    <property type="molecule type" value="Genomic_DNA"/>
</dbReference>
<keyword evidence="2" id="KW-0963">Cytoplasm</keyword>
<evidence type="ECO:0000256" key="2">
    <source>
        <dbReference type="ARBA" id="ARBA00022490"/>
    </source>
</evidence>
<dbReference type="Pfam" id="PF00400">
    <property type="entry name" value="WD40"/>
    <property type="match status" value="3"/>
</dbReference>
<comment type="similarity">
    <text evidence="3">Belongs to the WD repeat MORG1 family.</text>
</comment>
<feature type="repeat" description="WD" evidence="4">
    <location>
        <begin position="304"/>
        <end position="325"/>
    </location>
</feature>
<keyword evidence="6" id="KW-1185">Reference proteome</keyword>
<dbReference type="SMART" id="SM00320">
    <property type="entry name" value="WD40"/>
    <property type="match status" value="6"/>
</dbReference>
<dbReference type="InterPro" id="IPR036322">
    <property type="entry name" value="WD40_repeat_dom_sf"/>
</dbReference>
<evidence type="ECO:0000313" key="5">
    <source>
        <dbReference type="EMBL" id="PWN91216.1"/>
    </source>
</evidence>
<dbReference type="InterPro" id="IPR001680">
    <property type="entry name" value="WD40_rpt"/>
</dbReference>
<reference evidence="5 6" key="1">
    <citation type="journal article" date="2018" name="Mol. Biol. Evol.">
        <title>Broad Genomic Sampling Reveals a Smut Pathogenic Ancestry of the Fungal Clade Ustilaginomycotina.</title>
        <authorList>
            <person name="Kijpornyongpan T."/>
            <person name="Mondo S.J."/>
            <person name="Barry K."/>
            <person name="Sandor L."/>
            <person name="Lee J."/>
            <person name="Lipzen A."/>
            <person name="Pangilinan J."/>
            <person name="LaButti K."/>
            <person name="Hainaut M."/>
            <person name="Henrissat B."/>
            <person name="Grigoriev I.V."/>
            <person name="Spatafora J.W."/>
            <person name="Aime M.C."/>
        </authorList>
    </citation>
    <scope>NUCLEOTIDE SEQUENCE [LARGE SCALE GENOMIC DNA]</scope>
    <source>
        <strain evidence="5 6">MCA 4198</strain>
    </source>
</reference>
<dbReference type="GO" id="GO:0005737">
    <property type="term" value="C:cytoplasm"/>
    <property type="evidence" value="ECO:0007669"/>
    <property type="project" value="UniProtKB-SubCell"/>
</dbReference>
<evidence type="ECO:0000256" key="3">
    <source>
        <dbReference type="ARBA" id="ARBA00038145"/>
    </source>
</evidence>
<dbReference type="CDD" id="cd00200">
    <property type="entry name" value="WD40"/>
    <property type="match status" value="1"/>
</dbReference>
<dbReference type="Gene3D" id="2.130.10.10">
    <property type="entry name" value="YVTN repeat-like/Quinoprotein amine dehydrogenase"/>
    <property type="match status" value="2"/>
</dbReference>
<evidence type="ECO:0000313" key="6">
    <source>
        <dbReference type="Proteomes" id="UP000245768"/>
    </source>
</evidence>
<dbReference type="PANTHER" id="PTHR22842:SF3">
    <property type="entry name" value="WD REPEAT DOMAIN-CONTAINING PROTEIN 83"/>
    <property type="match status" value="1"/>
</dbReference>
<name>A0A316YQB8_9BASI</name>
<dbReference type="GeneID" id="37042832"/>
<dbReference type="STRING" id="215250.A0A316YQB8"/>
<dbReference type="GO" id="GO:0000398">
    <property type="term" value="P:mRNA splicing, via spliceosome"/>
    <property type="evidence" value="ECO:0007669"/>
    <property type="project" value="TreeGrafter"/>
</dbReference>
<feature type="repeat" description="WD" evidence="4">
    <location>
        <begin position="61"/>
        <end position="102"/>
    </location>
</feature>
<organism evidence="5 6">
    <name type="scientific">Acaromyces ingoldii</name>
    <dbReference type="NCBI Taxonomy" id="215250"/>
    <lineage>
        <taxon>Eukaryota</taxon>
        <taxon>Fungi</taxon>
        <taxon>Dikarya</taxon>
        <taxon>Basidiomycota</taxon>
        <taxon>Ustilaginomycotina</taxon>
        <taxon>Exobasidiomycetes</taxon>
        <taxon>Exobasidiales</taxon>
        <taxon>Cryptobasidiaceae</taxon>
        <taxon>Acaromyces</taxon>
    </lineage>
</organism>
<dbReference type="InterPro" id="IPR015943">
    <property type="entry name" value="WD40/YVTN_repeat-like_dom_sf"/>
</dbReference>
<dbReference type="Proteomes" id="UP000245768">
    <property type="component" value="Unassembled WGS sequence"/>
</dbReference>
<evidence type="ECO:0000256" key="1">
    <source>
        <dbReference type="ARBA" id="ARBA00004496"/>
    </source>
</evidence>
<dbReference type="InParanoid" id="A0A316YQB8"/>
<proteinExistence type="inferred from homology"/>
<dbReference type="InterPro" id="IPR051980">
    <property type="entry name" value="WD_repeat_MORG1"/>
</dbReference>
<dbReference type="PROSITE" id="PS50082">
    <property type="entry name" value="WD_REPEATS_2"/>
    <property type="match status" value="3"/>
</dbReference>
<accession>A0A316YQB8</accession>
<dbReference type="GO" id="GO:0071013">
    <property type="term" value="C:catalytic step 2 spliceosome"/>
    <property type="evidence" value="ECO:0007669"/>
    <property type="project" value="TreeGrafter"/>
</dbReference>
<keyword evidence="4" id="KW-0853">WD repeat</keyword>
<dbReference type="RefSeq" id="XP_025378414.1">
    <property type="nucleotide sequence ID" value="XM_025520916.1"/>
</dbReference>
<dbReference type="SUPFAM" id="SSF50978">
    <property type="entry name" value="WD40 repeat-like"/>
    <property type="match status" value="1"/>
</dbReference>
<evidence type="ECO:0000256" key="4">
    <source>
        <dbReference type="PROSITE-ProRule" id="PRU00221"/>
    </source>
</evidence>
<gene>
    <name evidence="5" type="ORF">FA10DRAFT_265086</name>
</gene>
<dbReference type="PANTHER" id="PTHR22842">
    <property type="entry name" value="WD40 REPEAT PROTEIN"/>
    <property type="match status" value="1"/>
</dbReference>
<protein>
    <submittedName>
        <fullName evidence="5">WD40 repeat-like protein</fullName>
    </submittedName>
</protein>
<feature type="repeat" description="WD" evidence="4">
    <location>
        <begin position="15"/>
        <end position="56"/>
    </location>
</feature>
<dbReference type="PROSITE" id="PS50294">
    <property type="entry name" value="WD_REPEATS_REGION"/>
    <property type="match status" value="1"/>
</dbReference>
<comment type="subcellular location">
    <subcellularLocation>
        <location evidence="1">Cytoplasm</location>
    </subcellularLocation>
</comment>
<dbReference type="OrthoDB" id="1068471at2759"/>
<sequence>MTGPPPLPLHLHCTLRAHSGPIHVARLNSFGRYLLTGGADRQIHLFNASSASSSGPPIKTYNSHNGTVQALDISPDNARFLSGGEDRNVYLYDVAKGLVLRRFSAHHGAINALAFAGEQGAALVAAAGFDTTLRFYDLRAQGAWRPIMECKEAKDAILCMAIRDANVWTGSVDGVVRTYDLRKGELREDTIDRPITSLTPSTTQTTLLVSCLAREGGGDGEQATHSLLDLSDGTHLQTIQGGPNRQYRCRSTLWSSDSTVIAGDETGCVRAWDIVTGQERRVAGGDEHKEHAKATLWVEGTDKDGGKLVSAGADGVVKVWGVQPS</sequence>
<dbReference type="AlphaFoldDB" id="A0A316YQB8"/>